<proteinExistence type="predicted"/>
<keyword evidence="2" id="KW-0812">Transmembrane</keyword>
<dbReference type="InterPro" id="IPR006201">
    <property type="entry name" value="Neur_channel"/>
</dbReference>
<keyword evidence="2" id="KW-1133">Transmembrane helix</keyword>
<evidence type="ECO:0000256" key="1">
    <source>
        <dbReference type="ARBA" id="ARBA00004141"/>
    </source>
</evidence>
<dbReference type="Gene3D" id="1.20.58.390">
    <property type="entry name" value="Neurotransmitter-gated ion-channel transmembrane domain"/>
    <property type="match status" value="1"/>
</dbReference>
<organism evidence="3 4">
    <name type="scientific">Microcoleus asticus IPMA8</name>
    <dbReference type="NCBI Taxonomy" id="2563858"/>
    <lineage>
        <taxon>Bacteria</taxon>
        <taxon>Bacillati</taxon>
        <taxon>Cyanobacteriota</taxon>
        <taxon>Cyanophyceae</taxon>
        <taxon>Oscillatoriophycideae</taxon>
        <taxon>Oscillatoriales</taxon>
        <taxon>Microcoleaceae</taxon>
        <taxon>Microcoleus</taxon>
        <taxon>Microcoleus asticus</taxon>
    </lineage>
</organism>
<feature type="transmembrane region" description="Helical" evidence="2">
    <location>
        <begin position="293"/>
        <end position="312"/>
    </location>
</feature>
<evidence type="ECO:0000313" key="3">
    <source>
        <dbReference type="EMBL" id="NQE32935.1"/>
    </source>
</evidence>
<gene>
    <name evidence="3" type="ORF">E5S67_00652</name>
</gene>
<dbReference type="PANTHER" id="PTHR18945">
    <property type="entry name" value="NEUROTRANSMITTER GATED ION CHANNEL"/>
    <property type="match status" value="1"/>
</dbReference>
<feature type="transmembrane region" description="Helical" evidence="2">
    <location>
        <begin position="260"/>
        <end position="277"/>
    </location>
</feature>
<dbReference type="EMBL" id="SRRZ01000008">
    <property type="protein sequence ID" value="NQE32935.1"/>
    <property type="molecule type" value="Genomic_DNA"/>
</dbReference>
<comment type="caution">
    <text evidence="3">The sequence shown here is derived from an EMBL/GenBank/DDBJ whole genome shotgun (WGS) entry which is preliminary data.</text>
</comment>
<dbReference type="SUPFAM" id="SSF63712">
    <property type="entry name" value="Nicotinic receptor ligand binding domain-like"/>
    <property type="match status" value="1"/>
</dbReference>
<evidence type="ECO:0000256" key="2">
    <source>
        <dbReference type="SAM" id="Phobius"/>
    </source>
</evidence>
<sequence length="359" mass="39923">MHIARSCTTCKLLFSVLFVALLALLAQLGSGVRVSAQSQTTSDTFKPLSDIPAQAQQVETGIFVMNLYDLDISSNTCSLDFYVWFKWKGNLDPTTNLEYFNGVSDSDTTSVPSYKQPEKLPDGRFFQAVRVESRFVQPFALAKYPLDQQNLTISLEDSVYTVDQMVYVADNKQSGYSSKISIPGWEIQAADVSSLVHEYTTNFGDPRLGDITQYSILQYSLTVSRPVSFFVWKLLLPLVIVVAASWGALLLKPQYVDSRIALSVTVLLTTVFLQQSYSSTLPNIGYLVLLDKIYALAYLLITISILEAIVTADWIKDEKPESYARVVRLDRTLLAIQIIVFVGGVALLMLLSLSEQAKG</sequence>
<comment type="subcellular location">
    <subcellularLocation>
        <location evidence="1">Membrane</location>
        <topology evidence="1">Multi-pass membrane protein</topology>
    </subcellularLocation>
</comment>
<accession>A0ABX2CRC0</accession>
<feature type="transmembrane region" description="Helical" evidence="2">
    <location>
        <begin position="230"/>
        <end position="251"/>
    </location>
</feature>
<name>A0ABX2CRC0_9CYAN</name>
<dbReference type="InterPro" id="IPR038050">
    <property type="entry name" value="Neuro_actylchol_rec"/>
</dbReference>
<reference evidence="3 4" key="1">
    <citation type="journal article" date="2020" name="Sci. Rep.">
        <title>A novel cyanobacterial geosmin producer, revising GeoA distribution and dispersion patterns in Bacteria.</title>
        <authorList>
            <person name="Churro C."/>
            <person name="Semedo-Aguiar A.P."/>
            <person name="Silva A.D."/>
            <person name="Pereira-Leal J.B."/>
            <person name="Leite R.B."/>
        </authorList>
    </citation>
    <scope>NUCLEOTIDE SEQUENCE [LARGE SCALE GENOMIC DNA]</scope>
    <source>
        <strain evidence="3 4">IPMA8</strain>
    </source>
</reference>
<dbReference type="Proteomes" id="UP000702425">
    <property type="component" value="Unassembled WGS sequence"/>
</dbReference>
<protein>
    <submittedName>
        <fullName evidence="3">Cys-loop ligand-gated ion channel</fullName>
    </submittedName>
</protein>
<dbReference type="InterPro" id="IPR036719">
    <property type="entry name" value="Neuro-gated_channel_TM_sf"/>
</dbReference>
<evidence type="ECO:0000313" key="4">
    <source>
        <dbReference type="Proteomes" id="UP000702425"/>
    </source>
</evidence>
<keyword evidence="4" id="KW-1185">Reference proteome</keyword>
<dbReference type="InterPro" id="IPR036734">
    <property type="entry name" value="Neur_chan_lig-bd_sf"/>
</dbReference>
<keyword evidence="2" id="KW-0472">Membrane</keyword>
<dbReference type="Gene3D" id="2.70.170.10">
    <property type="entry name" value="Neurotransmitter-gated ion-channel ligand-binding domain"/>
    <property type="match status" value="1"/>
</dbReference>
<feature type="transmembrane region" description="Helical" evidence="2">
    <location>
        <begin position="333"/>
        <end position="353"/>
    </location>
</feature>
<dbReference type="SUPFAM" id="SSF90112">
    <property type="entry name" value="Neurotransmitter-gated ion-channel transmembrane pore"/>
    <property type="match status" value="1"/>
</dbReference>
<dbReference type="RefSeq" id="WP_172185464.1">
    <property type="nucleotide sequence ID" value="NZ_CAWPPK010000296.1"/>
</dbReference>